<gene>
    <name evidence="5" type="primary">tssI</name>
    <name evidence="5" type="ORF">J0H12_01295</name>
</gene>
<dbReference type="AlphaFoldDB" id="A0A8J7PZQ2"/>
<evidence type="ECO:0000313" key="5">
    <source>
        <dbReference type="EMBL" id="MBN9412548.1"/>
    </source>
</evidence>
<feature type="compositionally biased region" description="Basic and acidic residues" evidence="2">
    <location>
        <begin position="123"/>
        <end position="133"/>
    </location>
</feature>
<feature type="compositionally biased region" description="Low complexity" evidence="2">
    <location>
        <begin position="507"/>
        <end position="516"/>
    </location>
</feature>
<dbReference type="Gene3D" id="2.30.110.50">
    <property type="match status" value="1"/>
</dbReference>
<evidence type="ECO:0000259" key="4">
    <source>
        <dbReference type="Pfam" id="PF22178"/>
    </source>
</evidence>
<name>A0A8J7PZQ2_9PROT</name>
<dbReference type="NCBIfam" id="TIGR01646">
    <property type="entry name" value="vgr_GE"/>
    <property type="match status" value="2"/>
</dbReference>
<feature type="domain" description="Gp5/Type VI secretion system Vgr protein OB-fold" evidence="3">
    <location>
        <begin position="520"/>
        <end position="571"/>
    </location>
</feature>
<evidence type="ECO:0000256" key="2">
    <source>
        <dbReference type="SAM" id="MobiDB-lite"/>
    </source>
</evidence>
<evidence type="ECO:0000256" key="1">
    <source>
        <dbReference type="ARBA" id="ARBA00005558"/>
    </source>
</evidence>
<dbReference type="InterPro" id="IPR037026">
    <property type="entry name" value="Vgr_OB-fold_dom_sf"/>
</dbReference>
<dbReference type="NCBIfam" id="TIGR03361">
    <property type="entry name" value="VI_Rhs_Vgr"/>
    <property type="match status" value="1"/>
</dbReference>
<proteinExistence type="inferred from homology"/>
<accession>A0A8J7PZQ2</accession>
<dbReference type="InterPro" id="IPR006533">
    <property type="entry name" value="T6SS_Vgr_RhsGE"/>
</dbReference>
<dbReference type="Gene3D" id="4.10.220.110">
    <property type="match status" value="1"/>
</dbReference>
<dbReference type="Pfam" id="PF22178">
    <property type="entry name" value="Gp5_trimer_C"/>
    <property type="match status" value="1"/>
</dbReference>
<comment type="similarity">
    <text evidence="1">Belongs to the VgrG protein family.</text>
</comment>
<evidence type="ECO:0000313" key="6">
    <source>
        <dbReference type="Proteomes" id="UP000664414"/>
    </source>
</evidence>
<dbReference type="Gene3D" id="3.55.50.10">
    <property type="entry name" value="Baseplate protein-like domains"/>
    <property type="match status" value="1"/>
</dbReference>
<dbReference type="SUPFAM" id="SSF51126">
    <property type="entry name" value="Pectin lyase-like"/>
    <property type="match status" value="1"/>
</dbReference>
<dbReference type="Pfam" id="PF05954">
    <property type="entry name" value="Phage_GPD"/>
    <property type="match status" value="1"/>
</dbReference>
<feature type="region of interest" description="Disordered" evidence="2">
    <location>
        <begin position="97"/>
        <end position="146"/>
    </location>
</feature>
<feature type="region of interest" description="Disordered" evidence="2">
    <location>
        <begin position="489"/>
        <end position="525"/>
    </location>
</feature>
<comment type="caution">
    <text evidence="5">The sequence shown here is derived from an EMBL/GenBank/DDBJ whole genome shotgun (WGS) entry which is preliminary data.</text>
</comment>
<feature type="compositionally biased region" description="Basic and acidic residues" evidence="2">
    <location>
        <begin position="97"/>
        <end position="116"/>
    </location>
</feature>
<feature type="region of interest" description="Disordered" evidence="2">
    <location>
        <begin position="577"/>
        <end position="597"/>
    </location>
</feature>
<dbReference type="Gene3D" id="2.40.50.230">
    <property type="entry name" value="Gp5 N-terminal domain"/>
    <property type="match status" value="1"/>
</dbReference>
<feature type="region of interest" description="Disordered" evidence="2">
    <location>
        <begin position="23"/>
        <end position="46"/>
    </location>
</feature>
<reference evidence="5" key="1">
    <citation type="submission" date="2021-02" db="EMBL/GenBank/DDBJ databases">
        <title>Thiocyanate and organic carbon inputs drive convergent selection for specific autotrophic Afipia and Thiobacillus strains within complex microbiomes.</title>
        <authorList>
            <person name="Huddy R.J."/>
            <person name="Sachdeva R."/>
            <person name="Kadzinga F."/>
            <person name="Kantor R.S."/>
            <person name="Harrison S.T.L."/>
            <person name="Banfield J.F."/>
        </authorList>
    </citation>
    <scope>NUCLEOTIDE SEQUENCE</scope>
    <source>
        <strain evidence="5">SCN18_10_11_15_R4_P_38_20</strain>
    </source>
</reference>
<dbReference type="Pfam" id="PF04717">
    <property type="entry name" value="Phage_base_V"/>
    <property type="match status" value="1"/>
</dbReference>
<dbReference type="Proteomes" id="UP000664414">
    <property type="component" value="Unassembled WGS sequence"/>
</dbReference>
<dbReference type="SUPFAM" id="SSF69255">
    <property type="entry name" value="gp5 N-terminal domain-like"/>
    <property type="match status" value="1"/>
</dbReference>
<evidence type="ECO:0000259" key="3">
    <source>
        <dbReference type="Pfam" id="PF04717"/>
    </source>
</evidence>
<dbReference type="SUPFAM" id="SSF69349">
    <property type="entry name" value="Phage fibre proteins"/>
    <property type="match status" value="1"/>
</dbReference>
<dbReference type="EMBL" id="JAFKGL010000011">
    <property type="protein sequence ID" value="MBN9412548.1"/>
    <property type="molecule type" value="Genomic_DNA"/>
</dbReference>
<dbReference type="SUPFAM" id="SSF69279">
    <property type="entry name" value="Phage tail proteins"/>
    <property type="match status" value="3"/>
</dbReference>
<organism evidence="5 6">
    <name type="scientific">Candidatus Paracaedimonas acanthamoebae</name>
    <dbReference type="NCBI Taxonomy" id="244581"/>
    <lineage>
        <taxon>Bacteria</taxon>
        <taxon>Pseudomonadati</taxon>
        <taxon>Pseudomonadota</taxon>
        <taxon>Alphaproteobacteria</taxon>
        <taxon>Holosporales</taxon>
        <taxon>Caedimonadaceae</taxon>
        <taxon>Candidatus Paracaedimonas</taxon>
    </lineage>
</organism>
<protein>
    <submittedName>
        <fullName evidence="5">Type VI secretion system tip protein VgrG</fullName>
    </submittedName>
</protein>
<dbReference type="InterPro" id="IPR017847">
    <property type="entry name" value="T6SS_RhsGE_Vgr_subset"/>
</dbReference>
<dbReference type="InterPro" id="IPR054030">
    <property type="entry name" value="Gp5_Vgr_C"/>
</dbReference>
<feature type="domain" description="Gp5/Type VI secretion system Vgr C-terminal trimerisation" evidence="4">
    <location>
        <begin position="587"/>
        <end position="637"/>
    </location>
</feature>
<dbReference type="InterPro" id="IPR006531">
    <property type="entry name" value="Gp5/Vgr_OB"/>
</dbReference>
<dbReference type="InterPro" id="IPR011050">
    <property type="entry name" value="Pectin_lyase_fold/virulence"/>
</dbReference>
<sequence>MVSTTLLHQKPISLKIDIDYQETEETGFSENPPRHRRTDASSKDRSRHLILQQFQGVEILSEPFEYTTLMISDDPAINFADMVGKTVTISIVCHEERTRSPQEKLEQPRAQYRQDDTSQDGNRYLKEPGRNAEEESLENEDSSFHEEKNPKIRYFNGVIGEFTQLHTAHKGDDNVTYYEAKIYPQFWMLKFTQDCRIFQHQSAIDIIKQVLRENGVLKIEDKTKNCGRVPREYCVQYNESSFDFISRLLEEEGIFYYFKHTHGDHTLVLGEAPINHEDCPGAKIAEFEKAVAGVDYFNKLVTCKVLERVVPKSHSLVDYNFTTASTKISSLSNGTGLGGKVYAYPGLFDHEDLPKQAKLETVSTLRIQADELPSKSVDATSTIPFFAPGYKFQMRGHTRKDVNKLYVLHTVIHEANITGGLGLHDNHYRNQFTAFPFSIPYKTSLKTPKPRIYSTQTARVTGPKNEEIWTDQYGRIKVRFHWDIQSKGTEVGKGNQLDNESQEDQDQVTSSSSQEESSAKDEQDSSCWVRVAEGWAGNNWGILFTPRVGMEVVVTFLEGNPDRPLVIGTVYNSDNMPPYLPEQPTKSTIKSRSTKKGPEGFNELRFEDLKESEEVFFHSQKDLTIRVNETVNDWIKRGSYWWWIDRGNREVVLAGEDDSVAKTTPKGQGLPAGKGDDNLTLLKGSRTMQLKSEKDANYNVLINHGDRFLEIEEGSNLELLNKGDYFIQQKEGNADHFIEKGDATLTLEKGNLHTHLSEGNITTHLTKGDHSLVLKEGNDYKELTKGDATFLVKEGLFFEKIKNNYTTIVEEGNQEIVVQQGTQTVKVQGDQTVNLQANQAITVAGNVEESITGNYTLKIDGNFEIIVGGTITLQSSGALMIQSEAAATLESGAQMTVNSGAALTIAAEGETTMSAASLSLTSEGATTLESTGETTVNASEVNVAAETELVLEGTAGVTMSGATVTIAGEATATLGGEASTQITGAVITLA</sequence>